<evidence type="ECO:0000313" key="2">
    <source>
        <dbReference type="EMBL" id="GMI30672.1"/>
    </source>
</evidence>
<feature type="compositionally biased region" description="Low complexity" evidence="1">
    <location>
        <begin position="7"/>
        <end position="22"/>
    </location>
</feature>
<dbReference type="EMBL" id="BRYB01001667">
    <property type="protein sequence ID" value="GMI30672.1"/>
    <property type="molecule type" value="Genomic_DNA"/>
</dbReference>
<protein>
    <submittedName>
        <fullName evidence="2">Uncharacterized protein</fullName>
    </submittedName>
</protein>
<sequence length="76" mass="7967">MLASRTSRMLSASGRRLAARSAPAVSLSRLSPNSGPSASLILTEKIGLPRSFHSAPTALKSAAPAWDVASWTDDFL</sequence>
<dbReference type="Proteomes" id="UP001165060">
    <property type="component" value="Unassembled WGS sequence"/>
</dbReference>
<proteinExistence type="predicted"/>
<reference evidence="2 3" key="1">
    <citation type="journal article" date="2023" name="Commun. Biol.">
        <title>Genome analysis of Parmales, the sister group of diatoms, reveals the evolutionary specialization of diatoms from phago-mixotrophs to photoautotrophs.</title>
        <authorList>
            <person name="Ban H."/>
            <person name="Sato S."/>
            <person name="Yoshikawa S."/>
            <person name="Yamada K."/>
            <person name="Nakamura Y."/>
            <person name="Ichinomiya M."/>
            <person name="Sato N."/>
            <person name="Blanc-Mathieu R."/>
            <person name="Endo H."/>
            <person name="Kuwata A."/>
            <person name="Ogata H."/>
        </authorList>
    </citation>
    <scope>NUCLEOTIDE SEQUENCE [LARGE SCALE GENOMIC DNA]</scope>
</reference>
<gene>
    <name evidence="2" type="ORF">TeGR_g1930</name>
</gene>
<feature type="region of interest" description="Disordered" evidence="1">
    <location>
        <begin position="1"/>
        <end position="35"/>
    </location>
</feature>
<accession>A0ABQ6MRE2</accession>
<name>A0ABQ6MRE2_9STRA</name>
<feature type="non-terminal residue" evidence="2">
    <location>
        <position position="76"/>
    </location>
</feature>
<organism evidence="2 3">
    <name type="scientific">Tetraparma gracilis</name>
    <dbReference type="NCBI Taxonomy" id="2962635"/>
    <lineage>
        <taxon>Eukaryota</taxon>
        <taxon>Sar</taxon>
        <taxon>Stramenopiles</taxon>
        <taxon>Ochrophyta</taxon>
        <taxon>Bolidophyceae</taxon>
        <taxon>Parmales</taxon>
        <taxon>Triparmaceae</taxon>
        <taxon>Tetraparma</taxon>
    </lineage>
</organism>
<comment type="caution">
    <text evidence="2">The sequence shown here is derived from an EMBL/GenBank/DDBJ whole genome shotgun (WGS) entry which is preliminary data.</text>
</comment>
<evidence type="ECO:0000313" key="3">
    <source>
        <dbReference type="Proteomes" id="UP001165060"/>
    </source>
</evidence>
<evidence type="ECO:0000256" key="1">
    <source>
        <dbReference type="SAM" id="MobiDB-lite"/>
    </source>
</evidence>
<keyword evidence="3" id="KW-1185">Reference proteome</keyword>